<dbReference type="InterPro" id="IPR002885">
    <property type="entry name" value="PPR_rpt"/>
</dbReference>
<feature type="domain" description="Protein kinase" evidence="3">
    <location>
        <begin position="256"/>
        <end position="552"/>
    </location>
</feature>
<evidence type="ECO:0000313" key="5">
    <source>
        <dbReference type="Proteomes" id="UP001165080"/>
    </source>
</evidence>
<protein>
    <recommendedName>
        <fullName evidence="3">Protein kinase domain-containing protein</fullName>
    </recommendedName>
</protein>
<feature type="region of interest" description="Disordered" evidence="2">
    <location>
        <begin position="142"/>
        <end position="174"/>
    </location>
</feature>
<dbReference type="PROSITE" id="PS50011">
    <property type="entry name" value="PROTEIN_KINASE_DOM"/>
    <property type="match status" value="1"/>
</dbReference>
<organism evidence="4 5">
    <name type="scientific">Pleodorina starrii</name>
    <dbReference type="NCBI Taxonomy" id="330485"/>
    <lineage>
        <taxon>Eukaryota</taxon>
        <taxon>Viridiplantae</taxon>
        <taxon>Chlorophyta</taxon>
        <taxon>core chlorophytes</taxon>
        <taxon>Chlorophyceae</taxon>
        <taxon>CS clade</taxon>
        <taxon>Chlamydomonadales</taxon>
        <taxon>Volvocaceae</taxon>
        <taxon>Pleodorina</taxon>
    </lineage>
</organism>
<evidence type="ECO:0000259" key="3">
    <source>
        <dbReference type="PROSITE" id="PS50011"/>
    </source>
</evidence>
<evidence type="ECO:0000313" key="4">
    <source>
        <dbReference type="EMBL" id="GLC58345.1"/>
    </source>
</evidence>
<keyword evidence="1" id="KW-0677">Repeat</keyword>
<evidence type="ECO:0000256" key="1">
    <source>
        <dbReference type="ARBA" id="ARBA00022737"/>
    </source>
</evidence>
<dbReference type="EMBL" id="BRXU01000022">
    <property type="protein sequence ID" value="GLC58345.1"/>
    <property type="molecule type" value="Genomic_DNA"/>
</dbReference>
<reference evidence="4 5" key="1">
    <citation type="journal article" date="2023" name="Commun. Biol.">
        <title>Reorganization of the ancestral sex-determining regions during the evolution of trioecy in Pleodorina starrii.</title>
        <authorList>
            <person name="Takahashi K."/>
            <person name="Suzuki S."/>
            <person name="Kawai-Toyooka H."/>
            <person name="Yamamoto K."/>
            <person name="Hamaji T."/>
            <person name="Ootsuki R."/>
            <person name="Yamaguchi H."/>
            <person name="Kawachi M."/>
            <person name="Higashiyama T."/>
            <person name="Nozaki H."/>
        </authorList>
    </citation>
    <scope>NUCLEOTIDE SEQUENCE [LARGE SCALE GENOMIC DNA]</scope>
    <source>
        <strain evidence="4 5">NIES-4479</strain>
    </source>
</reference>
<gene>
    <name evidence="4" type="primary">PLESTMB000666</name>
    <name evidence="4" type="ORF">PLESTB_001348800</name>
</gene>
<comment type="caution">
    <text evidence="4">The sequence shown here is derived from an EMBL/GenBank/DDBJ whole genome shotgun (WGS) entry which is preliminary data.</text>
</comment>
<dbReference type="SUPFAM" id="SSF56112">
    <property type="entry name" value="Protein kinase-like (PK-like)"/>
    <property type="match status" value="1"/>
</dbReference>
<sequence>MDRGRGGQWQRAEALYRQLQSRGHTPSSGTTTALVAGLAGSQQGQRAAALLGELGGLGAHGGTDGGLAPAYNLVTRALARQGLLDEAYDILTRMMKAEMLVGASTTSRSSDSSSAANCDSCDFTDILVSSIGSRCSEVSWGTGPEGAASCGDSTVDGTGEPAASAASFSSRSPAAVPSNVSSSSVEAAVLSLVFDPLSPPVHAELLKMPRFPGNETVWLVPLGSPNDAGCEEVIVKVVPFHSPERTQQLREAGGYYNTRRAYGNGANGGDDEADAFAELHIEDEYIRPEECARYEADMATHINTASAQLSASIDSHSDSDVYVAPLCVLTQPCPLDGGPLSSAHDLQKLLVFPYHPAGDATQYLVSLVDSLEDKMLHPRWVMDRHDAAVTISRELYHMVRDMLGLTARVHHLGHIIADHKLNNMVLDGPANRFKLVDAEAVEYCPRGYLRPGGSLHTEGYAPPEQEADLWVDSRCDVYACGESICAAMEVVELRLATLLEPTSDAFNRVWDTLLSKVVVLRELAEECKKERPEERPTVQEALIRLIDNSPFPLP</sequence>
<feature type="compositionally biased region" description="Low complexity" evidence="2">
    <location>
        <begin position="161"/>
        <end position="174"/>
    </location>
</feature>
<dbReference type="NCBIfam" id="TIGR00756">
    <property type="entry name" value="PPR"/>
    <property type="match status" value="1"/>
</dbReference>
<dbReference type="InterPro" id="IPR011990">
    <property type="entry name" value="TPR-like_helical_dom_sf"/>
</dbReference>
<dbReference type="Proteomes" id="UP001165080">
    <property type="component" value="Unassembled WGS sequence"/>
</dbReference>
<accession>A0A9W6BUR9</accession>
<evidence type="ECO:0000256" key="2">
    <source>
        <dbReference type="SAM" id="MobiDB-lite"/>
    </source>
</evidence>
<name>A0A9W6BUR9_9CHLO</name>
<dbReference type="InterPro" id="IPR011009">
    <property type="entry name" value="Kinase-like_dom_sf"/>
</dbReference>
<dbReference type="AlphaFoldDB" id="A0A9W6BUR9"/>
<dbReference type="InterPro" id="IPR000719">
    <property type="entry name" value="Prot_kinase_dom"/>
</dbReference>
<dbReference type="GO" id="GO:0005524">
    <property type="term" value="F:ATP binding"/>
    <property type="evidence" value="ECO:0007669"/>
    <property type="project" value="InterPro"/>
</dbReference>
<dbReference type="Gene3D" id="1.25.40.10">
    <property type="entry name" value="Tetratricopeptide repeat domain"/>
    <property type="match status" value="1"/>
</dbReference>
<proteinExistence type="predicted"/>
<dbReference type="GO" id="GO:0004672">
    <property type="term" value="F:protein kinase activity"/>
    <property type="evidence" value="ECO:0007669"/>
    <property type="project" value="InterPro"/>
</dbReference>
<keyword evidence="5" id="KW-1185">Reference proteome</keyword>
<dbReference type="Gene3D" id="1.10.510.10">
    <property type="entry name" value="Transferase(Phosphotransferase) domain 1"/>
    <property type="match status" value="1"/>
</dbReference>